<keyword evidence="2" id="KW-0378">Hydrolase</keyword>
<dbReference type="GO" id="GO:0004053">
    <property type="term" value="F:arginase activity"/>
    <property type="evidence" value="ECO:0007669"/>
    <property type="project" value="TreeGrafter"/>
</dbReference>
<evidence type="ECO:0000256" key="1">
    <source>
        <dbReference type="ARBA" id="ARBA00022723"/>
    </source>
</evidence>
<keyword evidence="3" id="KW-0464">Manganese</keyword>
<name>A0A437UPU2_ENTAV</name>
<dbReference type="GO" id="GO:0005829">
    <property type="term" value="C:cytosol"/>
    <property type="evidence" value="ECO:0007669"/>
    <property type="project" value="TreeGrafter"/>
</dbReference>
<evidence type="ECO:0000313" key="6">
    <source>
        <dbReference type="Proteomes" id="UP000288388"/>
    </source>
</evidence>
<dbReference type="PANTHER" id="PTHR43782:SF3">
    <property type="entry name" value="ARGINASE"/>
    <property type="match status" value="1"/>
</dbReference>
<dbReference type="Proteomes" id="UP000288388">
    <property type="component" value="Unassembled WGS sequence"/>
</dbReference>
<keyword evidence="1" id="KW-0479">Metal-binding</keyword>
<dbReference type="RefSeq" id="WP_127979279.1">
    <property type="nucleotide sequence ID" value="NZ_JAHLOU010000045.1"/>
</dbReference>
<accession>A0A437UPU2</accession>
<evidence type="ECO:0000256" key="3">
    <source>
        <dbReference type="ARBA" id="ARBA00023211"/>
    </source>
</evidence>
<dbReference type="PROSITE" id="PS51409">
    <property type="entry name" value="ARGINASE_2"/>
    <property type="match status" value="1"/>
</dbReference>
<gene>
    <name evidence="5" type="ORF">EK398_12765</name>
</gene>
<dbReference type="InterPro" id="IPR006035">
    <property type="entry name" value="Ureohydrolase"/>
</dbReference>
<dbReference type="EMBL" id="RYZS01000001">
    <property type="protein sequence ID" value="RVU95643.1"/>
    <property type="molecule type" value="Genomic_DNA"/>
</dbReference>
<evidence type="ECO:0000256" key="2">
    <source>
        <dbReference type="ARBA" id="ARBA00022801"/>
    </source>
</evidence>
<comment type="caution">
    <text evidence="5">The sequence shown here is derived from an EMBL/GenBank/DDBJ whole genome shotgun (WGS) entry which is preliminary data.</text>
</comment>
<proteinExistence type="inferred from homology"/>
<dbReference type="Pfam" id="PF00491">
    <property type="entry name" value="Arginase"/>
    <property type="match status" value="1"/>
</dbReference>
<dbReference type="GO" id="GO:0030145">
    <property type="term" value="F:manganese ion binding"/>
    <property type="evidence" value="ECO:0007669"/>
    <property type="project" value="TreeGrafter"/>
</dbReference>
<reference evidence="5 6" key="1">
    <citation type="submission" date="2018-12" db="EMBL/GenBank/DDBJ databases">
        <title>A novel vanA-carrying plasmid in a clinical isolate of Enterococcus avium.</title>
        <authorList>
            <person name="Bernasconi O.J."/>
            <person name="Luzzaro F."/>
            <person name="Endimiani A."/>
        </authorList>
    </citation>
    <scope>NUCLEOTIDE SEQUENCE [LARGE SCALE GENOMIC DNA]</scope>
    <source>
        <strain evidence="5 6">LC0559/18</strain>
    </source>
</reference>
<dbReference type="CDD" id="cd09999">
    <property type="entry name" value="Arginase-like_1"/>
    <property type="match status" value="1"/>
</dbReference>
<sequence>MSNTLRLVFPQWQRGNNPNYLFGSELLRHIVPQSNKAETIQITVDENTSKELLLENGVIGGNSLLKQLSEASKVLTEKQPEKVITLGGDCSISQAPFDYLHGKYPNSLGILWLDAHSDMSTINDSQKGHMHVLGNLLGHGASQFAEKIRHPFTVEQVMLAGLKYEELRPCDHQVDDLKMNYLTPDKLVEDSYAIINWMNQNQLKHLAIHFDLDVLSPLDYRSINPGKSYLDVEKFLAPIGTMTLEQIARIIRDVSERAEIVGFSIGEYLPWDAINLRKTLENVEIFKE</sequence>
<evidence type="ECO:0000313" key="5">
    <source>
        <dbReference type="EMBL" id="RVU95643.1"/>
    </source>
</evidence>
<dbReference type="InterPro" id="IPR023696">
    <property type="entry name" value="Ureohydrolase_dom_sf"/>
</dbReference>
<comment type="similarity">
    <text evidence="4">Belongs to the arginase family.</text>
</comment>
<organism evidence="5 6">
    <name type="scientific">Enterococcus avium</name>
    <name type="common">Streptococcus avium</name>
    <dbReference type="NCBI Taxonomy" id="33945"/>
    <lineage>
        <taxon>Bacteria</taxon>
        <taxon>Bacillati</taxon>
        <taxon>Bacillota</taxon>
        <taxon>Bacilli</taxon>
        <taxon>Lactobacillales</taxon>
        <taxon>Enterococcaceae</taxon>
        <taxon>Enterococcus</taxon>
    </lineage>
</organism>
<evidence type="ECO:0000256" key="4">
    <source>
        <dbReference type="PROSITE-ProRule" id="PRU00742"/>
    </source>
</evidence>
<dbReference type="PANTHER" id="PTHR43782">
    <property type="entry name" value="ARGINASE"/>
    <property type="match status" value="1"/>
</dbReference>
<protein>
    <submittedName>
        <fullName evidence="5">Arginase family protein</fullName>
    </submittedName>
</protein>
<dbReference type="Gene3D" id="3.40.800.10">
    <property type="entry name" value="Ureohydrolase domain"/>
    <property type="match status" value="1"/>
</dbReference>
<dbReference type="AlphaFoldDB" id="A0A437UPU2"/>
<dbReference type="SUPFAM" id="SSF52768">
    <property type="entry name" value="Arginase/deacetylase"/>
    <property type="match status" value="1"/>
</dbReference>